<sequence length="54" mass="5868">LGSASNITCSRSFKAIKSSSNPIMKCSDNKILFQNRKYISARVTTRDTKSSPAG</sequence>
<organism evidence="1 2">
    <name type="scientific">Stegodyphus mimosarum</name>
    <name type="common">African social velvet spider</name>
    <dbReference type="NCBI Taxonomy" id="407821"/>
    <lineage>
        <taxon>Eukaryota</taxon>
        <taxon>Metazoa</taxon>
        <taxon>Ecdysozoa</taxon>
        <taxon>Arthropoda</taxon>
        <taxon>Chelicerata</taxon>
        <taxon>Arachnida</taxon>
        <taxon>Araneae</taxon>
        <taxon>Araneomorphae</taxon>
        <taxon>Entelegynae</taxon>
        <taxon>Eresoidea</taxon>
        <taxon>Eresidae</taxon>
        <taxon>Stegodyphus</taxon>
    </lineage>
</organism>
<dbReference type="AlphaFoldDB" id="A0A087UV70"/>
<evidence type="ECO:0000313" key="1">
    <source>
        <dbReference type="EMBL" id="KFM81259.1"/>
    </source>
</evidence>
<reference evidence="1 2" key="1">
    <citation type="submission" date="2013-11" db="EMBL/GenBank/DDBJ databases">
        <title>Genome sequencing of Stegodyphus mimosarum.</title>
        <authorList>
            <person name="Bechsgaard J."/>
        </authorList>
    </citation>
    <scope>NUCLEOTIDE SEQUENCE [LARGE SCALE GENOMIC DNA]</scope>
</reference>
<feature type="non-terminal residue" evidence="1">
    <location>
        <position position="1"/>
    </location>
</feature>
<dbReference type="Proteomes" id="UP000054359">
    <property type="component" value="Unassembled WGS sequence"/>
</dbReference>
<proteinExistence type="predicted"/>
<name>A0A087UV70_STEMI</name>
<protein>
    <submittedName>
        <fullName evidence="1">Uncharacterized protein</fullName>
    </submittedName>
</protein>
<keyword evidence="2" id="KW-1185">Reference proteome</keyword>
<gene>
    <name evidence="1" type="ORF">X975_00514</name>
</gene>
<accession>A0A087UV70</accession>
<dbReference type="EMBL" id="KK121801">
    <property type="protein sequence ID" value="KFM81259.1"/>
    <property type="molecule type" value="Genomic_DNA"/>
</dbReference>
<evidence type="ECO:0000313" key="2">
    <source>
        <dbReference type="Proteomes" id="UP000054359"/>
    </source>
</evidence>
<feature type="non-terminal residue" evidence="1">
    <location>
        <position position="54"/>
    </location>
</feature>